<proteinExistence type="predicted"/>
<organism evidence="1 2">
    <name type="scientific">Crucibulum laeve</name>
    <dbReference type="NCBI Taxonomy" id="68775"/>
    <lineage>
        <taxon>Eukaryota</taxon>
        <taxon>Fungi</taxon>
        <taxon>Dikarya</taxon>
        <taxon>Basidiomycota</taxon>
        <taxon>Agaricomycotina</taxon>
        <taxon>Agaricomycetes</taxon>
        <taxon>Agaricomycetidae</taxon>
        <taxon>Agaricales</taxon>
        <taxon>Agaricineae</taxon>
        <taxon>Nidulariaceae</taxon>
        <taxon>Crucibulum</taxon>
    </lineage>
</organism>
<evidence type="ECO:0000313" key="2">
    <source>
        <dbReference type="Proteomes" id="UP000308652"/>
    </source>
</evidence>
<dbReference type="AlphaFoldDB" id="A0A5C3LW21"/>
<dbReference type="EMBL" id="ML213608">
    <property type="protein sequence ID" value="TFK37429.1"/>
    <property type="molecule type" value="Genomic_DNA"/>
</dbReference>
<accession>A0A5C3LW21</accession>
<reference evidence="1 2" key="1">
    <citation type="journal article" date="2019" name="Nat. Ecol. Evol.">
        <title>Megaphylogeny resolves global patterns of mushroom evolution.</title>
        <authorList>
            <person name="Varga T."/>
            <person name="Krizsan K."/>
            <person name="Foldi C."/>
            <person name="Dima B."/>
            <person name="Sanchez-Garcia M."/>
            <person name="Sanchez-Ramirez S."/>
            <person name="Szollosi G.J."/>
            <person name="Szarkandi J.G."/>
            <person name="Papp V."/>
            <person name="Albert L."/>
            <person name="Andreopoulos W."/>
            <person name="Angelini C."/>
            <person name="Antonin V."/>
            <person name="Barry K.W."/>
            <person name="Bougher N.L."/>
            <person name="Buchanan P."/>
            <person name="Buyck B."/>
            <person name="Bense V."/>
            <person name="Catcheside P."/>
            <person name="Chovatia M."/>
            <person name="Cooper J."/>
            <person name="Damon W."/>
            <person name="Desjardin D."/>
            <person name="Finy P."/>
            <person name="Geml J."/>
            <person name="Haridas S."/>
            <person name="Hughes K."/>
            <person name="Justo A."/>
            <person name="Karasinski D."/>
            <person name="Kautmanova I."/>
            <person name="Kiss B."/>
            <person name="Kocsube S."/>
            <person name="Kotiranta H."/>
            <person name="LaButti K.M."/>
            <person name="Lechner B.E."/>
            <person name="Liimatainen K."/>
            <person name="Lipzen A."/>
            <person name="Lukacs Z."/>
            <person name="Mihaltcheva S."/>
            <person name="Morgado L.N."/>
            <person name="Niskanen T."/>
            <person name="Noordeloos M.E."/>
            <person name="Ohm R.A."/>
            <person name="Ortiz-Santana B."/>
            <person name="Ovrebo C."/>
            <person name="Racz N."/>
            <person name="Riley R."/>
            <person name="Savchenko A."/>
            <person name="Shiryaev A."/>
            <person name="Soop K."/>
            <person name="Spirin V."/>
            <person name="Szebenyi C."/>
            <person name="Tomsovsky M."/>
            <person name="Tulloss R.E."/>
            <person name="Uehling J."/>
            <person name="Grigoriev I.V."/>
            <person name="Vagvolgyi C."/>
            <person name="Papp T."/>
            <person name="Martin F.M."/>
            <person name="Miettinen O."/>
            <person name="Hibbett D.S."/>
            <person name="Nagy L.G."/>
        </authorList>
    </citation>
    <scope>NUCLEOTIDE SEQUENCE [LARGE SCALE GENOMIC DNA]</scope>
    <source>
        <strain evidence="1 2">CBS 166.37</strain>
    </source>
</reference>
<evidence type="ECO:0000313" key="1">
    <source>
        <dbReference type="EMBL" id="TFK37429.1"/>
    </source>
</evidence>
<protein>
    <submittedName>
        <fullName evidence="1">Uncharacterized protein</fullName>
    </submittedName>
</protein>
<gene>
    <name evidence="1" type="ORF">BDQ12DRAFT_667056</name>
</gene>
<sequence>MPYKILRHLAQKLERNLLPEAQAPIASNPQILFMLEKFPLSVGPLNSSLPPDPRVIGSTGKKHSQNVFSREFTVNVGHFNGATPRRRLQGSENNGSSLPARVHQAHLDVVAFCWQEFSTANNHGILRSDRQQAFRHRSIIQGKEFNFNIMLMKLTKELSEKQAICTRFFSNSDSGDWGAKIEILLELQH</sequence>
<dbReference type="Proteomes" id="UP000308652">
    <property type="component" value="Unassembled WGS sequence"/>
</dbReference>
<name>A0A5C3LW21_9AGAR</name>
<keyword evidence="2" id="KW-1185">Reference proteome</keyword>